<dbReference type="Pfam" id="PF12013">
    <property type="entry name" value="OrsD"/>
    <property type="match status" value="1"/>
</dbReference>
<accession>A0A1Q5ULD8</accession>
<reference evidence="1 2" key="1">
    <citation type="submission" date="2016-10" db="EMBL/GenBank/DDBJ databases">
        <title>Genome sequence of the ascomycete fungus Penicillium subrubescens.</title>
        <authorList>
            <person name="De Vries R.P."/>
            <person name="Peng M."/>
            <person name="Dilokpimol A."/>
            <person name="Hilden K."/>
            <person name="Makela M.R."/>
            <person name="Grigoriev I."/>
            <person name="Riley R."/>
            <person name="Granchi Z."/>
        </authorList>
    </citation>
    <scope>NUCLEOTIDE SEQUENCE [LARGE SCALE GENOMIC DNA]</scope>
    <source>
        <strain evidence="1 2">CBS 132785</strain>
    </source>
</reference>
<organism evidence="1 2">
    <name type="scientific">Penicillium subrubescens</name>
    <dbReference type="NCBI Taxonomy" id="1316194"/>
    <lineage>
        <taxon>Eukaryota</taxon>
        <taxon>Fungi</taxon>
        <taxon>Dikarya</taxon>
        <taxon>Ascomycota</taxon>
        <taxon>Pezizomycotina</taxon>
        <taxon>Eurotiomycetes</taxon>
        <taxon>Eurotiomycetidae</taxon>
        <taxon>Eurotiales</taxon>
        <taxon>Aspergillaceae</taxon>
        <taxon>Penicillium</taxon>
    </lineage>
</organism>
<dbReference type="AlphaFoldDB" id="A0A1Q5ULD8"/>
<comment type="caution">
    <text evidence="1">The sequence shown here is derived from an EMBL/GenBank/DDBJ whole genome shotgun (WGS) entry which is preliminary data.</text>
</comment>
<evidence type="ECO:0008006" key="3">
    <source>
        <dbReference type="Google" id="ProtNLM"/>
    </source>
</evidence>
<dbReference type="InterPro" id="IPR022698">
    <property type="entry name" value="OrsD"/>
</dbReference>
<dbReference type="EMBL" id="MNBE01000136">
    <property type="protein sequence ID" value="OKP13282.1"/>
    <property type="molecule type" value="Genomic_DNA"/>
</dbReference>
<dbReference type="STRING" id="1316194.A0A1Q5ULD8"/>
<sequence length="204" mass="22986">MDLFIYNASYQVWICIECRYAVSPRQFDTHLCSHHRHHPAARTAELRQAALAEMLKWPWLQPTREPCRLHPPDSAPIPGLPVYPDFRCPRCTYMSRALATIRSHLAHIHPETQRLRGRASKAKSDIAAAAEHVSCQRFFVSGSGSGFFSMIAPSPIRQERLASTVSEAEFIQAQVRRDLQESLADEAGQAMQITAQKHATEVSP</sequence>
<name>A0A1Q5ULD8_9EURO</name>
<gene>
    <name evidence="1" type="ORF">PENSUB_1013</name>
</gene>
<dbReference type="Proteomes" id="UP000186955">
    <property type="component" value="Unassembled WGS sequence"/>
</dbReference>
<proteinExistence type="predicted"/>
<evidence type="ECO:0000313" key="2">
    <source>
        <dbReference type="Proteomes" id="UP000186955"/>
    </source>
</evidence>
<dbReference type="OrthoDB" id="4493315at2759"/>
<protein>
    <recommendedName>
        <fullName evidence="3">C2H2-type domain-containing protein</fullName>
    </recommendedName>
</protein>
<keyword evidence="2" id="KW-1185">Reference proteome</keyword>
<evidence type="ECO:0000313" key="1">
    <source>
        <dbReference type="EMBL" id="OKP13282.1"/>
    </source>
</evidence>